<dbReference type="EMBL" id="KI393609">
    <property type="protein sequence ID" value="ERN08024.1"/>
    <property type="molecule type" value="Genomic_DNA"/>
</dbReference>
<protein>
    <submittedName>
        <fullName evidence="1">Uncharacterized protein</fullName>
    </submittedName>
</protein>
<gene>
    <name evidence="1" type="ORF">AMTR_s00012p00259580</name>
</gene>
<accession>W1PJW1</accession>
<name>W1PJW1_AMBTC</name>
<sequence length="116" mass="12774">MITTCPCKLARNTCGAGWEAAPRDATGRLGSWAPRVTDDWPFDTYDVVRADADMTTHGLELPTSIGAGLLKRLGHRYHFEFSGLAKAGNRLGRDVPAPRDVEPALRTVARRLRCRP</sequence>
<evidence type="ECO:0000313" key="1">
    <source>
        <dbReference type="EMBL" id="ERN08024.1"/>
    </source>
</evidence>
<organism evidence="1 2">
    <name type="scientific">Amborella trichopoda</name>
    <dbReference type="NCBI Taxonomy" id="13333"/>
    <lineage>
        <taxon>Eukaryota</taxon>
        <taxon>Viridiplantae</taxon>
        <taxon>Streptophyta</taxon>
        <taxon>Embryophyta</taxon>
        <taxon>Tracheophyta</taxon>
        <taxon>Spermatophyta</taxon>
        <taxon>Magnoliopsida</taxon>
        <taxon>Amborellales</taxon>
        <taxon>Amborellaceae</taxon>
        <taxon>Amborella</taxon>
    </lineage>
</organism>
<dbReference type="Proteomes" id="UP000017836">
    <property type="component" value="Unassembled WGS sequence"/>
</dbReference>
<dbReference type="AlphaFoldDB" id="W1PJW1"/>
<dbReference type="Gramene" id="ERN08024">
    <property type="protein sequence ID" value="ERN08024"/>
    <property type="gene ID" value="AMTR_s00012p00259580"/>
</dbReference>
<evidence type="ECO:0000313" key="2">
    <source>
        <dbReference type="Proteomes" id="UP000017836"/>
    </source>
</evidence>
<keyword evidence="2" id="KW-1185">Reference proteome</keyword>
<dbReference type="HOGENOM" id="CLU_2100135_0_0_1"/>
<proteinExistence type="predicted"/>
<reference evidence="2" key="1">
    <citation type="journal article" date="2013" name="Science">
        <title>The Amborella genome and the evolution of flowering plants.</title>
        <authorList>
            <consortium name="Amborella Genome Project"/>
        </authorList>
    </citation>
    <scope>NUCLEOTIDE SEQUENCE [LARGE SCALE GENOMIC DNA]</scope>
</reference>